<dbReference type="InterPro" id="IPR029063">
    <property type="entry name" value="SAM-dependent_MTases_sf"/>
</dbReference>
<evidence type="ECO:0000256" key="2">
    <source>
        <dbReference type="ARBA" id="ARBA00022679"/>
    </source>
</evidence>
<dbReference type="CDD" id="cd02440">
    <property type="entry name" value="AdoMet_MTases"/>
    <property type="match status" value="1"/>
</dbReference>
<dbReference type="GO" id="GO:0032259">
    <property type="term" value="P:methylation"/>
    <property type="evidence" value="ECO:0007669"/>
    <property type="project" value="UniProtKB-KW"/>
</dbReference>
<evidence type="ECO:0000256" key="1">
    <source>
        <dbReference type="ARBA" id="ARBA00022603"/>
    </source>
</evidence>
<reference evidence="4 5" key="1">
    <citation type="journal article" date="2015" name="Nature">
        <title>rRNA introns, odd ribosomes, and small enigmatic genomes across a large radiation of phyla.</title>
        <authorList>
            <person name="Brown C.T."/>
            <person name="Hug L.A."/>
            <person name="Thomas B.C."/>
            <person name="Sharon I."/>
            <person name="Castelle C.J."/>
            <person name="Singh A."/>
            <person name="Wilkins M.J."/>
            <person name="Williams K.H."/>
            <person name="Banfield J.F."/>
        </authorList>
    </citation>
    <scope>NUCLEOTIDE SEQUENCE [LARGE SCALE GENOMIC DNA]</scope>
</reference>
<feature type="domain" description="Methyltransferase type 11" evidence="3">
    <location>
        <begin position="47"/>
        <end position="142"/>
    </location>
</feature>
<dbReference type="InterPro" id="IPR013216">
    <property type="entry name" value="Methyltransf_11"/>
</dbReference>
<dbReference type="Proteomes" id="UP000034333">
    <property type="component" value="Unassembled WGS sequence"/>
</dbReference>
<dbReference type="EMBL" id="LBTN01000027">
    <property type="protein sequence ID" value="KKQ39807.1"/>
    <property type="molecule type" value="Genomic_DNA"/>
</dbReference>
<protein>
    <recommendedName>
        <fullName evidence="3">Methyltransferase type 11 domain-containing protein</fullName>
    </recommendedName>
</protein>
<gene>
    <name evidence="4" type="ORF">US58_C0027G0003</name>
</gene>
<sequence length="234" mass="26744">MLSNTQIIKEIKEQYNTIASDWDSSRYAPSELKMKQIKKLKNGEKLLDLGCGNGLIVPAVMKKNVKYIGVDIASALIKIARKKYPEVDFYVGDATKKLKFKNNSFDKVFSFAVMHHIPSEKLRLKFLQEIYRVLKSGGEAVIINWNLLNDWPRKRFGIEEQIKKPNINLGKNDFLVGWTRTPGKNVQRFIHSFTADELKDLSIQAGFTKIKVGNFTRVGKPEKNGEELVLTLVK</sequence>
<dbReference type="GO" id="GO:0008175">
    <property type="term" value="F:tRNA methyltransferase activity"/>
    <property type="evidence" value="ECO:0007669"/>
    <property type="project" value="UniProtKB-ARBA"/>
</dbReference>
<name>A0A0G0HCB3_9BACT</name>
<evidence type="ECO:0000313" key="5">
    <source>
        <dbReference type="Proteomes" id="UP000034333"/>
    </source>
</evidence>
<dbReference type="InterPro" id="IPR051422">
    <property type="entry name" value="AlkB_tRNA_MeTrf/Diox"/>
</dbReference>
<dbReference type="Pfam" id="PF08241">
    <property type="entry name" value="Methyltransf_11"/>
    <property type="match status" value="1"/>
</dbReference>
<dbReference type="STRING" id="1619036.US58_C0027G0003"/>
<proteinExistence type="predicted"/>
<comment type="caution">
    <text evidence="4">The sequence shown here is derived from an EMBL/GenBank/DDBJ whole genome shotgun (WGS) entry which is preliminary data.</text>
</comment>
<dbReference type="GO" id="GO:0008757">
    <property type="term" value="F:S-adenosylmethionine-dependent methyltransferase activity"/>
    <property type="evidence" value="ECO:0007669"/>
    <property type="project" value="InterPro"/>
</dbReference>
<dbReference type="PANTHER" id="PTHR13069:SF21">
    <property type="entry name" value="ALKYLATED DNA REPAIR PROTEIN ALKB HOMOLOG 8"/>
    <property type="match status" value="1"/>
</dbReference>
<dbReference type="SUPFAM" id="SSF53335">
    <property type="entry name" value="S-adenosyl-L-methionine-dependent methyltransferases"/>
    <property type="match status" value="1"/>
</dbReference>
<accession>A0A0G0HCB3</accession>
<dbReference type="PANTHER" id="PTHR13069">
    <property type="entry name" value="ALKYLATED DNA REPAIR PROTEIN ALKB HOMOLOG 8"/>
    <property type="match status" value="1"/>
</dbReference>
<keyword evidence="1" id="KW-0489">Methyltransferase</keyword>
<evidence type="ECO:0000313" key="4">
    <source>
        <dbReference type="EMBL" id="KKQ39807.1"/>
    </source>
</evidence>
<organism evidence="4 5">
    <name type="scientific">Candidatus Magasanikbacteria bacterium GW2011_GWA2_37_8</name>
    <dbReference type="NCBI Taxonomy" id="1619036"/>
    <lineage>
        <taxon>Bacteria</taxon>
        <taxon>Candidatus Magasanikiibacteriota</taxon>
    </lineage>
</organism>
<dbReference type="AlphaFoldDB" id="A0A0G0HCB3"/>
<keyword evidence="2" id="KW-0808">Transferase</keyword>
<dbReference type="Gene3D" id="3.40.50.150">
    <property type="entry name" value="Vaccinia Virus protein VP39"/>
    <property type="match status" value="1"/>
</dbReference>
<evidence type="ECO:0000259" key="3">
    <source>
        <dbReference type="Pfam" id="PF08241"/>
    </source>
</evidence>
<dbReference type="GO" id="GO:0006400">
    <property type="term" value="P:tRNA modification"/>
    <property type="evidence" value="ECO:0007669"/>
    <property type="project" value="UniProtKB-ARBA"/>
</dbReference>